<evidence type="ECO:0000313" key="3">
    <source>
        <dbReference type="Proteomes" id="UP000291343"/>
    </source>
</evidence>
<dbReference type="OrthoDB" id="5911912at2759"/>
<organism evidence="2 3">
    <name type="scientific">Laodelphax striatellus</name>
    <name type="common">Small brown planthopper</name>
    <name type="synonym">Delphax striatella</name>
    <dbReference type="NCBI Taxonomy" id="195883"/>
    <lineage>
        <taxon>Eukaryota</taxon>
        <taxon>Metazoa</taxon>
        <taxon>Ecdysozoa</taxon>
        <taxon>Arthropoda</taxon>
        <taxon>Hexapoda</taxon>
        <taxon>Insecta</taxon>
        <taxon>Pterygota</taxon>
        <taxon>Neoptera</taxon>
        <taxon>Paraneoptera</taxon>
        <taxon>Hemiptera</taxon>
        <taxon>Auchenorrhyncha</taxon>
        <taxon>Fulgoroidea</taxon>
        <taxon>Delphacidae</taxon>
        <taxon>Criomorphinae</taxon>
        <taxon>Laodelphax</taxon>
    </lineage>
</organism>
<feature type="compositionally biased region" description="Polar residues" evidence="1">
    <location>
        <begin position="332"/>
        <end position="345"/>
    </location>
</feature>
<dbReference type="Proteomes" id="UP000291343">
    <property type="component" value="Unassembled WGS sequence"/>
</dbReference>
<protein>
    <submittedName>
        <fullName evidence="2">Uncharacterized protein</fullName>
    </submittedName>
</protein>
<name>A0A482XL52_LAOST</name>
<feature type="compositionally biased region" description="Polar residues" evidence="1">
    <location>
        <begin position="426"/>
        <end position="435"/>
    </location>
</feature>
<feature type="region of interest" description="Disordered" evidence="1">
    <location>
        <begin position="332"/>
        <end position="409"/>
    </location>
</feature>
<feature type="compositionally biased region" description="Low complexity" evidence="1">
    <location>
        <begin position="677"/>
        <end position="686"/>
    </location>
</feature>
<sequence>MVKIEELYTKSQVDEIVKKELIKYQSGTEFDNSQMIQENLKQQIQQQQELQQQMQRQEEQQRQEQILHQQEQQRQEQLQRQQEQQRHEQMKCKQEQAQQEKERQEQLKDEHEQMKLQHQQQTITQQYHQEEYQQKQISKESESWTNNEVQSLLPQKPERSFSPVQAPTKIVRPKPQMVPLPPETKAYQPPPPPPQRPEEEQRAEMLEYRNMACQSPLVAALTVAPSRPFTPTSFQPIPTLDDLPKPPAGGSMSLLSALTIAPEEPFHAFPKPVDVSRISPPKFQKWQQQSAVSQESSQKTISQKQEQTTSCMQQSQTICCQKSMSCSKQVCDKQQVSKSTDSSSAFKPMFKPQPLPLPEPVKKQSTQPVPVAKSFPPVTDELKSNSAKPYMQSFPPKSQVDNRSISPSGLQKPAILPYYQQNVGDNSLLNRSKSPVSHKAPMIDSSKSQFSPRSSSVAGNIIASNSARARSFIGSSSAYVSSSVYGQTFTSDKDEPAQRPKSTTFGEASDNLLPYYQQNIGEIPLAHRPKSPVPHSIKAPSVSTPARASPIMNKPSPLAGKAPETLSKSKQVFKPEVKPYNNVFATPPEPIKPLNKTLPHFTKPKTVEETAQKTPGVPWVMKKVEELSSSSVTKNTSGGKTSLSNLLKSTMPLPLATPSAPSSQKSAAGFSPPKPVGAPTTSVPPTGAGGGGSAGGNKGATFAGSTAPRRGRGTLNPSVAPGARIPLCGSCNSQIR</sequence>
<comment type="caution">
    <text evidence="2">The sequence shown here is derived from an EMBL/GenBank/DDBJ whole genome shotgun (WGS) entry which is preliminary data.</text>
</comment>
<feature type="compositionally biased region" description="Pro residues" evidence="1">
    <location>
        <begin position="176"/>
        <end position="195"/>
    </location>
</feature>
<dbReference type="AlphaFoldDB" id="A0A482XL52"/>
<feature type="region of interest" description="Disordered" evidence="1">
    <location>
        <begin position="47"/>
        <end position="202"/>
    </location>
</feature>
<evidence type="ECO:0000313" key="2">
    <source>
        <dbReference type="EMBL" id="RZF46542.1"/>
    </source>
</evidence>
<feature type="region of interest" description="Disordered" evidence="1">
    <location>
        <begin position="529"/>
        <end position="564"/>
    </location>
</feature>
<dbReference type="SMR" id="A0A482XL52"/>
<feature type="compositionally biased region" description="Polar residues" evidence="1">
    <location>
        <begin position="395"/>
        <end position="409"/>
    </location>
</feature>
<feature type="compositionally biased region" description="Low complexity" evidence="1">
    <location>
        <begin position="117"/>
        <end position="127"/>
    </location>
</feature>
<evidence type="ECO:0000256" key="1">
    <source>
        <dbReference type="SAM" id="MobiDB-lite"/>
    </source>
</evidence>
<gene>
    <name evidence="2" type="ORF">LSTR_LSTR017547</name>
</gene>
<reference evidence="2 3" key="1">
    <citation type="journal article" date="2017" name="Gigascience">
        <title>Genome sequence of the small brown planthopper, Laodelphax striatellus.</title>
        <authorList>
            <person name="Zhu J."/>
            <person name="Jiang F."/>
            <person name="Wang X."/>
            <person name="Yang P."/>
            <person name="Bao Y."/>
            <person name="Zhao W."/>
            <person name="Wang W."/>
            <person name="Lu H."/>
            <person name="Wang Q."/>
            <person name="Cui N."/>
            <person name="Li J."/>
            <person name="Chen X."/>
            <person name="Luo L."/>
            <person name="Yu J."/>
            <person name="Kang L."/>
            <person name="Cui F."/>
        </authorList>
    </citation>
    <scope>NUCLEOTIDE SEQUENCE [LARGE SCALE GENOMIC DNA]</scope>
    <source>
        <strain evidence="2">Lst14</strain>
    </source>
</reference>
<dbReference type="InParanoid" id="A0A482XL52"/>
<feature type="region of interest" description="Disordered" evidence="1">
    <location>
        <begin position="488"/>
        <end position="508"/>
    </location>
</feature>
<dbReference type="STRING" id="195883.A0A482XL52"/>
<feature type="compositionally biased region" description="Low complexity" evidence="1">
    <location>
        <begin position="652"/>
        <end position="663"/>
    </location>
</feature>
<feature type="compositionally biased region" description="Polar residues" evidence="1">
    <location>
        <begin position="299"/>
        <end position="314"/>
    </location>
</feature>
<feature type="region of interest" description="Disordered" evidence="1">
    <location>
        <begin position="282"/>
        <end position="314"/>
    </location>
</feature>
<feature type="compositionally biased region" description="Low complexity" evidence="1">
    <location>
        <begin position="63"/>
        <end position="82"/>
    </location>
</feature>
<proteinExistence type="predicted"/>
<feature type="compositionally biased region" description="Basic and acidic residues" evidence="1">
    <location>
        <begin position="83"/>
        <end position="115"/>
    </location>
</feature>
<feature type="compositionally biased region" description="Gly residues" evidence="1">
    <location>
        <begin position="687"/>
        <end position="698"/>
    </location>
</feature>
<feature type="compositionally biased region" description="Polar residues" evidence="1">
    <location>
        <begin position="143"/>
        <end position="153"/>
    </location>
</feature>
<feature type="region of interest" description="Disordered" evidence="1">
    <location>
        <begin position="651"/>
        <end position="736"/>
    </location>
</feature>
<feature type="region of interest" description="Disordered" evidence="1">
    <location>
        <begin position="426"/>
        <end position="454"/>
    </location>
</feature>
<accession>A0A482XL52</accession>
<dbReference type="EMBL" id="QKKF02005894">
    <property type="protein sequence ID" value="RZF46542.1"/>
    <property type="molecule type" value="Genomic_DNA"/>
</dbReference>
<feature type="compositionally biased region" description="Basic and acidic residues" evidence="1">
    <location>
        <begin position="128"/>
        <end position="142"/>
    </location>
</feature>
<feature type="compositionally biased region" description="Low complexity" evidence="1">
    <location>
        <begin position="445"/>
        <end position="454"/>
    </location>
</feature>
<keyword evidence="3" id="KW-1185">Reference proteome</keyword>
<feature type="compositionally biased region" description="Low complexity" evidence="1">
    <location>
        <begin position="287"/>
        <end position="298"/>
    </location>
</feature>